<evidence type="ECO:0000313" key="2">
    <source>
        <dbReference type="EMBL" id="KAF3555357.1"/>
    </source>
</evidence>
<evidence type="ECO:0000313" key="3">
    <source>
        <dbReference type="Proteomes" id="UP000712600"/>
    </source>
</evidence>
<reference evidence="2" key="1">
    <citation type="submission" date="2019-12" db="EMBL/GenBank/DDBJ databases">
        <title>Genome sequencing and annotation of Brassica cretica.</title>
        <authorList>
            <person name="Studholme D.J."/>
            <person name="Sarris P."/>
        </authorList>
    </citation>
    <scope>NUCLEOTIDE SEQUENCE</scope>
    <source>
        <strain evidence="2">PFS-109/04</strain>
        <tissue evidence="2">Leaf</tissue>
    </source>
</reference>
<evidence type="ECO:0000256" key="1">
    <source>
        <dbReference type="SAM" id="MobiDB-lite"/>
    </source>
</evidence>
<dbReference type="AlphaFoldDB" id="A0A8S9QUE9"/>
<accession>A0A8S9QUE9</accession>
<gene>
    <name evidence="2" type="ORF">F2Q69_00014118</name>
</gene>
<protein>
    <submittedName>
        <fullName evidence="2">Uncharacterized protein</fullName>
    </submittedName>
</protein>
<name>A0A8S9QUE9_BRACR</name>
<sequence>MPHSYLVNFYPVSGTFSSHGYFFLETTPTTAPEAAATVAQQTPQDISAQGMSGWPGSGEGSVSVSGRSIDSSRNLLTDIDLTLLGRMRP</sequence>
<comment type="caution">
    <text evidence="2">The sequence shown here is derived from an EMBL/GenBank/DDBJ whole genome shotgun (WGS) entry which is preliminary data.</text>
</comment>
<feature type="region of interest" description="Disordered" evidence="1">
    <location>
        <begin position="43"/>
        <end position="67"/>
    </location>
</feature>
<organism evidence="2 3">
    <name type="scientific">Brassica cretica</name>
    <name type="common">Mustard</name>
    <dbReference type="NCBI Taxonomy" id="69181"/>
    <lineage>
        <taxon>Eukaryota</taxon>
        <taxon>Viridiplantae</taxon>
        <taxon>Streptophyta</taxon>
        <taxon>Embryophyta</taxon>
        <taxon>Tracheophyta</taxon>
        <taxon>Spermatophyta</taxon>
        <taxon>Magnoliopsida</taxon>
        <taxon>eudicotyledons</taxon>
        <taxon>Gunneridae</taxon>
        <taxon>Pentapetalae</taxon>
        <taxon>rosids</taxon>
        <taxon>malvids</taxon>
        <taxon>Brassicales</taxon>
        <taxon>Brassicaceae</taxon>
        <taxon>Brassiceae</taxon>
        <taxon>Brassica</taxon>
    </lineage>
</organism>
<proteinExistence type="predicted"/>
<dbReference type="EMBL" id="QGKX02000996">
    <property type="protein sequence ID" value="KAF3555357.1"/>
    <property type="molecule type" value="Genomic_DNA"/>
</dbReference>
<dbReference type="Proteomes" id="UP000712600">
    <property type="component" value="Unassembled WGS sequence"/>
</dbReference>